<dbReference type="RefSeq" id="XP_020905695.1">
    <property type="nucleotide sequence ID" value="XM_021050036.1"/>
</dbReference>
<feature type="domain" description="Ubiquitin-protein ligase E3A N-terminal zinc-binding" evidence="2">
    <location>
        <begin position="130"/>
        <end position="185"/>
    </location>
</feature>
<reference evidence="3" key="1">
    <citation type="submission" date="2022-11" db="UniProtKB">
        <authorList>
            <consortium name="EnsemblMetazoa"/>
        </authorList>
    </citation>
    <scope>IDENTIFICATION</scope>
</reference>
<sequence length="698" mass="78668">MEVERGPVGTNSNLLQIAGKPPKPFPRTKRHSLHSGESLARFNKLTRHSSQPRLRRDNVSGSLNNLSLDSSQRSVSLAQLNVQSLAATGKTLSASNLAAVSDSNLSIKEAVLPRSYDQPNSANSYVKRHFELIVKRYYLQLTMGCGYEQCTNRFCRSGELGSKFTPQLAAIVSIELASRNRQYFCVEETNKPLPAGLFDGNPDEPKPFLHCLFSTTPFQSLFEFSVLSNLSRSSSHVTLKGSLTNLNHLSKEKSLSRSSLRIQSHPDLLSSQLKELEDGQDCLSNKQLASSSSLKTDNKSPLASNSFNLDVEFSKVNLSGNLVKEQEFGDLPWELHGSTTSLNELVSLEQFEADCALEMSGYVQEFSLTHLTLDMLQSSIDKYNECKDPAFLINTIRTVFTSVEALNESFRLEDHINNNLKFNDLDVDAVRTAYSLLLSLQPKEAFVGPLLNAVEIHLVTLDSLLVNPDEVYQLVILMENPLLHTRQELLRKLCSVLNKLPQDTRSALVLILSRYSSHGFNCLIQVFHTFFGKHIHPSQTTEPHLIEICKVMAIFHDAFQTATSELSNPHHDLSESLFYSDDLSKKVDFKKEYEAWQAIKSNSDVCEDEMSLLEFPFLFDPASKVRVMHIDAVWQMRAEYQNAIVHQARVQQAQKIFDRAEKSNKFNDAVKAATCPFLVLSIRRDYIIRDTMTQIHLK</sequence>
<evidence type="ECO:0000313" key="3">
    <source>
        <dbReference type="EnsemblMetazoa" id="XP_020905695.1"/>
    </source>
</evidence>
<dbReference type="InterPro" id="IPR032353">
    <property type="entry name" value="AZUL"/>
</dbReference>
<keyword evidence="4" id="KW-1185">Reference proteome</keyword>
<evidence type="ECO:0000259" key="2">
    <source>
        <dbReference type="Pfam" id="PF16558"/>
    </source>
</evidence>
<dbReference type="Gene3D" id="6.10.130.10">
    <property type="entry name" value="Ubiquitin-protein ligase E3A, N-terminal zinc-binding domain (AZUL)"/>
    <property type="match status" value="1"/>
</dbReference>
<dbReference type="GeneID" id="110243883"/>
<accession>A0A913XKD4</accession>
<dbReference type="Proteomes" id="UP000887567">
    <property type="component" value="Unplaced"/>
</dbReference>
<evidence type="ECO:0000313" key="4">
    <source>
        <dbReference type="Proteomes" id="UP000887567"/>
    </source>
</evidence>
<dbReference type="AlphaFoldDB" id="A0A913XKD4"/>
<feature type="region of interest" description="Disordered" evidence="1">
    <location>
        <begin position="1"/>
        <end position="65"/>
    </location>
</feature>
<dbReference type="InterPro" id="IPR042556">
    <property type="entry name" value="AZUL_sf"/>
</dbReference>
<organism evidence="3 4">
    <name type="scientific">Exaiptasia diaphana</name>
    <name type="common">Tropical sea anemone</name>
    <name type="synonym">Aiptasia pulchella</name>
    <dbReference type="NCBI Taxonomy" id="2652724"/>
    <lineage>
        <taxon>Eukaryota</taxon>
        <taxon>Metazoa</taxon>
        <taxon>Cnidaria</taxon>
        <taxon>Anthozoa</taxon>
        <taxon>Hexacorallia</taxon>
        <taxon>Actiniaria</taxon>
        <taxon>Aiptasiidae</taxon>
        <taxon>Exaiptasia</taxon>
    </lineage>
</organism>
<dbReference type="EnsemblMetazoa" id="XM_021050036.1">
    <property type="protein sequence ID" value="XP_020905695.1"/>
    <property type="gene ID" value="LOC110243883"/>
</dbReference>
<dbReference type="Pfam" id="PF16558">
    <property type="entry name" value="AZUL"/>
    <property type="match status" value="1"/>
</dbReference>
<dbReference type="KEGG" id="epa:110243883"/>
<proteinExistence type="predicted"/>
<protein>
    <recommendedName>
        <fullName evidence="2">Ubiquitin-protein ligase E3A N-terminal zinc-binding domain-containing protein</fullName>
    </recommendedName>
</protein>
<evidence type="ECO:0000256" key="1">
    <source>
        <dbReference type="SAM" id="MobiDB-lite"/>
    </source>
</evidence>
<dbReference type="OrthoDB" id="5981550at2759"/>
<name>A0A913XKD4_EXADI</name>